<evidence type="ECO:0000256" key="14">
    <source>
        <dbReference type="HAMAP-Rule" id="MF_01006"/>
    </source>
</evidence>
<evidence type="ECO:0000256" key="2">
    <source>
        <dbReference type="ARBA" id="ARBA00010621"/>
    </source>
</evidence>
<keyword evidence="14" id="KW-0573">Peptidoglycan synthesis</keyword>
<reference evidence="15 16" key="1">
    <citation type="journal article" date="2016" name="Nat. Commun.">
        <title>Thousands of microbial genomes shed light on interconnected biogeochemical processes in an aquifer system.</title>
        <authorList>
            <person name="Anantharaman K."/>
            <person name="Brown C.T."/>
            <person name="Hug L.A."/>
            <person name="Sharon I."/>
            <person name="Castelle C.J."/>
            <person name="Probst A.J."/>
            <person name="Thomas B.C."/>
            <person name="Singh A."/>
            <person name="Wilkins M.J."/>
            <person name="Karaoz U."/>
            <person name="Brodie E.L."/>
            <person name="Williams K.H."/>
            <person name="Hubbard S.S."/>
            <person name="Banfield J.F."/>
        </authorList>
    </citation>
    <scope>NUCLEOTIDE SEQUENCE [LARGE SCALE GENOMIC DNA]</scope>
</reference>
<dbReference type="GO" id="GO:0009252">
    <property type="term" value="P:peptidoglycan biosynthetic process"/>
    <property type="evidence" value="ECO:0007669"/>
    <property type="project" value="UniProtKB-KW"/>
</dbReference>
<dbReference type="GO" id="GO:0046677">
    <property type="term" value="P:response to antibiotic"/>
    <property type="evidence" value="ECO:0007669"/>
    <property type="project" value="UniProtKB-UniRule"/>
</dbReference>
<evidence type="ECO:0000256" key="7">
    <source>
        <dbReference type="ARBA" id="ARBA00022801"/>
    </source>
</evidence>
<evidence type="ECO:0000256" key="13">
    <source>
        <dbReference type="ARBA" id="ARBA00047594"/>
    </source>
</evidence>
<feature type="transmembrane region" description="Helical" evidence="14">
    <location>
        <begin position="41"/>
        <end position="62"/>
    </location>
</feature>
<comment type="subcellular location">
    <subcellularLocation>
        <location evidence="1 14">Cell membrane</location>
        <topology evidence="1 14">Multi-pass membrane protein</topology>
    </subcellularLocation>
</comment>
<evidence type="ECO:0000256" key="9">
    <source>
        <dbReference type="ARBA" id="ARBA00023136"/>
    </source>
</evidence>
<dbReference type="Proteomes" id="UP000177306">
    <property type="component" value="Unassembled WGS sequence"/>
</dbReference>
<dbReference type="GO" id="GO:0050380">
    <property type="term" value="F:undecaprenyl-diphosphatase activity"/>
    <property type="evidence" value="ECO:0007669"/>
    <property type="project" value="UniProtKB-UniRule"/>
</dbReference>
<evidence type="ECO:0000256" key="4">
    <source>
        <dbReference type="ARBA" id="ARBA00021581"/>
    </source>
</evidence>
<keyword evidence="10 14" id="KW-0046">Antibiotic resistance</keyword>
<dbReference type="EC" id="3.6.1.27" evidence="3 14"/>
<dbReference type="AlphaFoldDB" id="A0A1F6EGF4"/>
<comment type="similarity">
    <text evidence="2 14">Belongs to the UppP family.</text>
</comment>
<feature type="transmembrane region" description="Helical" evidence="14">
    <location>
        <begin position="207"/>
        <end position="225"/>
    </location>
</feature>
<dbReference type="HAMAP" id="MF_01006">
    <property type="entry name" value="Undec_diphosphatase"/>
    <property type="match status" value="1"/>
</dbReference>
<dbReference type="GO" id="GO:0005886">
    <property type="term" value="C:plasma membrane"/>
    <property type="evidence" value="ECO:0007669"/>
    <property type="project" value="UniProtKB-SubCell"/>
</dbReference>
<protein>
    <recommendedName>
        <fullName evidence="4 14">Undecaprenyl-diphosphatase</fullName>
        <ecNumber evidence="3 14">3.6.1.27</ecNumber>
    </recommendedName>
    <alternativeName>
        <fullName evidence="12 14">Bacitracin resistance protein</fullName>
    </alternativeName>
    <alternativeName>
        <fullName evidence="11 14">Undecaprenyl pyrophosphate phosphatase</fullName>
    </alternativeName>
</protein>
<name>A0A1F6EGF4_9BACT</name>
<keyword evidence="8 14" id="KW-1133">Transmembrane helix</keyword>
<evidence type="ECO:0000313" key="16">
    <source>
        <dbReference type="Proteomes" id="UP000177306"/>
    </source>
</evidence>
<dbReference type="InterPro" id="IPR003824">
    <property type="entry name" value="UppP"/>
</dbReference>
<dbReference type="GO" id="GO:0008360">
    <property type="term" value="P:regulation of cell shape"/>
    <property type="evidence" value="ECO:0007669"/>
    <property type="project" value="UniProtKB-KW"/>
</dbReference>
<accession>A0A1F6EGF4</accession>
<evidence type="ECO:0000256" key="6">
    <source>
        <dbReference type="ARBA" id="ARBA00022692"/>
    </source>
</evidence>
<evidence type="ECO:0000313" key="15">
    <source>
        <dbReference type="EMBL" id="OGG72723.1"/>
    </source>
</evidence>
<evidence type="ECO:0000256" key="11">
    <source>
        <dbReference type="ARBA" id="ARBA00032707"/>
    </source>
</evidence>
<proteinExistence type="inferred from homology"/>
<evidence type="ECO:0000256" key="10">
    <source>
        <dbReference type="ARBA" id="ARBA00023251"/>
    </source>
</evidence>
<dbReference type="GO" id="GO:0071555">
    <property type="term" value="P:cell wall organization"/>
    <property type="evidence" value="ECO:0007669"/>
    <property type="project" value="UniProtKB-KW"/>
</dbReference>
<feature type="transmembrane region" description="Helical" evidence="14">
    <location>
        <begin position="74"/>
        <end position="90"/>
    </location>
</feature>
<feature type="transmembrane region" description="Helical" evidence="14">
    <location>
        <begin position="139"/>
        <end position="163"/>
    </location>
</feature>
<keyword evidence="9 14" id="KW-0472">Membrane</keyword>
<keyword evidence="7 14" id="KW-0378">Hydrolase</keyword>
<evidence type="ECO:0000256" key="1">
    <source>
        <dbReference type="ARBA" id="ARBA00004651"/>
    </source>
</evidence>
<comment type="function">
    <text evidence="14">Catalyzes the dephosphorylation of undecaprenyl diphosphate (UPP). Confers resistance to bacitracin.</text>
</comment>
<dbReference type="PANTHER" id="PTHR30622:SF3">
    <property type="entry name" value="UNDECAPRENYL-DIPHOSPHATASE"/>
    <property type="match status" value="1"/>
</dbReference>
<dbReference type="PANTHER" id="PTHR30622">
    <property type="entry name" value="UNDECAPRENYL-DIPHOSPHATASE"/>
    <property type="match status" value="1"/>
</dbReference>
<evidence type="ECO:0000256" key="3">
    <source>
        <dbReference type="ARBA" id="ARBA00012374"/>
    </source>
</evidence>
<comment type="miscellaneous">
    <text evidence="14">Bacitracin is thought to be involved in the inhibition of peptidoglycan synthesis by sequestering undecaprenyl diphosphate, thereby reducing the pool of lipid carrier available.</text>
</comment>
<sequence>MSIFDVLILGIVEGFTEFLPISSTAHLIIVSELLRVPESAFLGSFIIAIQLGAIASVCLLYWKTILLDFETMKRVFVAFIPTALIGFALYKLVKGFLLENLMVVAWALLLGGIVLILFERWQKGISARATPLSTMPYTTALLIGCAQALAIIPGVSRAGATIVGGMALGLGRSDIVTFSFLLAIPTMLAATLYDLYKTGSSFATNEWHLLALGFAVSFIAAYAGVRFLVSFIQSHSFTAFGWYRIILGAIILVVLFF</sequence>
<keyword evidence="14" id="KW-0133">Cell shape</keyword>
<feature type="transmembrane region" description="Helical" evidence="14">
    <location>
        <begin position="7"/>
        <end position="29"/>
    </location>
</feature>
<gene>
    <name evidence="14" type="primary">uppP</name>
    <name evidence="15" type="ORF">A3A38_03620</name>
</gene>
<evidence type="ECO:0000256" key="8">
    <source>
        <dbReference type="ARBA" id="ARBA00022989"/>
    </source>
</evidence>
<comment type="caution">
    <text evidence="15">The sequence shown here is derived from an EMBL/GenBank/DDBJ whole genome shotgun (WGS) entry which is preliminary data.</text>
</comment>
<feature type="transmembrane region" description="Helical" evidence="14">
    <location>
        <begin position="237"/>
        <end position="256"/>
    </location>
</feature>
<dbReference type="NCBIfam" id="TIGR00753">
    <property type="entry name" value="undec_PP_bacA"/>
    <property type="match status" value="1"/>
</dbReference>
<evidence type="ECO:0000256" key="12">
    <source>
        <dbReference type="ARBA" id="ARBA00032932"/>
    </source>
</evidence>
<feature type="transmembrane region" description="Helical" evidence="14">
    <location>
        <begin position="175"/>
        <end position="195"/>
    </location>
</feature>
<organism evidence="15 16">
    <name type="scientific">Candidatus Kaiserbacteria bacterium RIFCSPLOWO2_01_FULL_53_17</name>
    <dbReference type="NCBI Taxonomy" id="1798511"/>
    <lineage>
        <taxon>Bacteria</taxon>
        <taxon>Candidatus Kaiseribacteriota</taxon>
    </lineage>
</organism>
<feature type="transmembrane region" description="Helical" evidence="14">
    <location>
        <begin position="96"/>
        <end position="118"/>
    </location>
</feature>
<keyword evidence="14" id="KW-0961">Cell wall biogenesis/degradation</keyword>
<keyword evidence="5 14" id="KW-1003">Cell membrane</keyword>
<evidence type="ECO:0000256" key="5">
    <source>
        <dbReference type="ARBA" id="ARBA00022475"/>
    </source>
</evidence>
<dbReference type="Pfam" id="PF02673">
    <property type="entry name" value="BacA"/>
    <property type="match status" value="1"/>
</dbReference>
<comment type="catalytic activity">
    <reaction evidence="13 14">
        <text>di-trans,octa-cis-undecaprenyl diphosphate + H2O = di-trans,octa-cis-undecaprenyl phosphate + phosphate + H(+)</text>
        <dbReference type="Rhea" id="RHEA:28094"/>
        <dbReference type="ChEBI" id="CHEBI:15377"/>
        <dbReference type="ChEBI" id="CHEBI:15378"/>
        <dbReference type="ChEBI" id="CHEBI:43474"/>
        <dbReference type="ChEBI" id="CHEBI:58405"/>
        <dbReference type="ChEBI" id="CHEBI:60392"/>
        <dbReference type="EC" id="3.6.1.27"/>
    </reaction>
</comment>
<keyword evidence="6 14" id="KW-0812">Transmembrane</keyword>
<dbReference type="EMBL" id="MFLY01000034">
    <property type="protein sequence ID" value="OGG72723.1"/>
    <property type="molecule type" value="Genomic_DNA"/>
</dbReference>